<feature type="non-terminal residue" evidence="2">
    <location>
        <position position="276"/>
    </location>
</feature>
<feature type="compositionally biased region" description="Basic residues" evidence="1">
    <location>
        <begin position="1"/>
        <end position="12"/>
    </location>
</feature>
<evidence type="ECO:0000256" key="1">
    <source>
        <dbReference type="SAM" id="MobiDB-lite"/>
    </source>
</evidence>
<sequence>GGTGKPRRRRGAAPRSGLDSRGRDRLGGAVSCRGGVHRPRVRAVGRGGEPAALRVLLLLPPVAHAAALLRVGERGLDRARAARRAAVRGRAHAAAARAVGRRDLRAAAAGALAVRGRPRAVRRLLPAHPRRDVRGQVRGLGPPLVHRQPARRGAHRPAGAPLARRPGRVALAGPRRPVARAPRRGGGTRAPTRRGGLRAEPLGVRVGGGRGRVQAGVGLPAPLRVRLRAGGEPRRARRAGRAAAPGAGRRPGRPGGALRDSRDGRRGARVATRRRP</sequence>
<feature type="region of interest" description="Disordered" evidence="1">
    <location>
        <begin position="224"/>
        <end position="276"/>
    </location>
</feature>
<organism evidence="2">
    <name type="scientific">uncultured Gemmatimonadaceae bacterium</name>
    <dbReference type="NCBI Taxonomy" id="246130"/>
    <lineage>
        <taxon>Bacteria</taxon>
        <taxon>Pseudomonadati</taxon>
        <taxon>Gemmatimonadota</taxon>
        <taxon>Gemmatimonadia</taxon>
        <taxon>Gemmatimonadales</taxon>
        <taxon>Gemmatimonadaceae</taxon>
        <taxon>environmental samples</taxon>
    </lineage>
</organism>
<feature type="region of interest" description="Disordered" evidence="1">
    <location>
        <begin position="133"/>
        <end position="207"/>
    </location>
</feature>
<feature type="compositionally biased region" description="Basic residues" evidence="1">
    <location>
        <begin position="267"/>
        <end position="276"/>
    </location>
</feature>
<feature type="compositionally biased region" description="Low complexity" evidence="1">
    <location>
        <begin position="156"/>
        <end position="176"/>
    </location>
</feature>
<accession>A0A6J4K940</accession>
<dbReference type="EMBL" id="CADCTX010000061">
    <property type="protein sequence ID" value="CAA9298701.1"/>
    <property type="molecule type" value="Genomic_DNA"/>
</dbReference>
<feature type="non-terminal residue" evidence="2">
    <location>
        <position position="1"/>
    </location>
</feature>
<gene>
    <name evidence="2" type="ORF">AVDCRST_MAG40-210</name>
</gene>
<feature type="region of interest" description="Disordered" evidence="1">
    <location>
        <begin position="1"/>
        <end position="31"/>
    </location>
</feature>
<dbReference type="AlphaFoldDB" id="A0A6J4K940"/>
<protein>
    <submittedName>
        <fullName evidence="2">Uncharacterized protein</fullName>
    </submittedName>
</protein>
<proteinExistence type="predicted"/>
<reference evidence="2" key="1">
    <citation type="submission" date="2020-02" db="EMBL/GenBank/DDBJ databases">
        <authorList>
            <person name="Meier V. D."/>
        </authorList>
    </citation>
    <scope>NUCLEOTIDE SEQUENCE</scope>
    <source>
        <strain evidence="2">AVDCRST_MAG40</strain>
    </source>
</reference>
<name>A0A6J4K940_9BACT</name>
<evidence type="ECO:0000313" key="2">
    <source>
        <dbReference type="EMBL" id="CAA9298701.1"/>
    </source>
</evidence>